<dbReference type="CDD" id="cd13539">
    <property type="entry name" value="PBP2_AvModA"/>
    <property type="match status" value="1"/>
</dbReference>
<dbReference type="InterPro" id="IPR050682">
    <property type="entry name" value="ModA/WtpA"/>
</dbReference>
<name>A0ABV7RH85_9NEIS</name>
<dbReference type="PIRSF" id="PIRSF004846">
    <property type="entry name" value="ModA"/>
    <property type="match status" value="1"/>
</dbReference>
<feature type="signal peptide" evidence="4">
    <location>
        <begin position="1"/>
        <end position="19"/>
    </location>
</feature>
<organism evidence="5 6">
    <name type="scientific">Vogesella facilis</name>
    <dbReference type="NCBI Taxonomy" id="1655232"/>
    <lineage>
        <taxon>Bacteria</taxon>
        <taxon>Pseudomonadati</taxon>
        <taxon>Pseudomonadota</taxon>
        <taxon>Betaproteobacteria</taxon>
        <taxon>Neisseriales</taxon>
        <taxon>Chromobacteriaceae</taxon>
        <taxon>Vogesella</taxon>
    </lineage>
</organism>
<evidence type="ECO:0000313" key="5">
    <source>
        <dbReference type="EMBL" id="MFC3533183.1"/>
    </source>
</evidence>
<keyword evidence="2" id="KW-0479">Metal-binding</keyword>
<proteinExistence type="inferred from homology"/>
<dbReference type="PANTHER" id="PTHR30632:SF14">
    <property type="entry name" value="TUNGSTATE_MOLYBDATE_CHROMATE-BINDING PROTEIN MODA"/>
    <property type="match status" value="1"/>
</dbReference>
<protein>
    <submittedName>
        <fullName evidence="5">Molybdate ABC transporter substrate-binding protein</fullName>
    </submittedName>
</protein>
<dbReference type="RefSeq" id="WP_386092685.1">
    <property type="nucleotide sequence ID" value="NZ_JBHRXN010000031.1"/>
</dbReference>
<dbReference type="Proteomes" id="UP001595741">
    <property type="component" value="Unassembled WGS sequence"/>
</dbReference>
<evidence type="ECO:0000256" key="4">
    <source>
        <dbReference type="SAM" id="SignalP"/>
    </source>
</evidence>
<evidence type="ECO:0000313" key="6">
    <source>
        <dbReference type="Proteomes" id="UP001595741"/>
    </source>
</evidence>
<evidence type="ECO:0000256" key="1">
    <source>
        <dbReference type="ARBA" id="ARBA00009175"/>
    </source>
</evidence>
<dbReference type="NCBIfam" id="TIGR01256">
    <property type="entry name" value="modA"/>
    <property type="match status" value="1"/>
</dbReference>
<dbReference type="EMBL" id="JBHRXN010000031">
    <property type="protein sequence ID" value="MFC3533183.1"/>
    <property type="molecule type" value="Genomic_DNA"/>
</dbReference>
<dbReference type="PANTHER" id="PTHR30632">
    <property type="entry name" value="MOLYBDATE-BINDING PERIPLASMIC PROTEIN"/>
    <property type="match status" value="1"/>
</dbReference>
<evidence type="ECO:0000256" key="2">
    <source>
        <dbReference type="ARBA" id="ARBA00022723"/>
    </source>
</evidence>
<dbReference type="InterPro" id="IPR005950">
    <property type="entry name" value="ModA"/>
</dbReference>
<reference evidence="6" key="1">
    <citation type="journal article" date="2019" name="Int. J. Syst. Evol. Microbiol.">
        <title>The Global Catalogue of Microorganisms (GCM) 10K type strain sequencing project: providing services to taxonomists for standard genome sequencing and annotation.</title>
        <authorList>
            <consortium name="The Broad Institute Genomics Platform"/>
            <consortium name="The Broad Institute Genome Sequencing Center for Infectious Disease"/>
            <person name="Wu L."/>
            <person name="Ma J."/>
        </authorList>
    </citation>
    <scope>NUCLEOTIDE SEQUENCE [LARGE SCALE GENOMIC DNA]</scope>
    <source>
        <strain evidence="6">KCTC 42742</strain>
    </source>
</reference>
<keyword evidence="3 4" id="KW-0732">Signal</keyword>
<keyword evidence="6" id="KW-1185">Reference proteome</keyword>
<comment type="caution">
    <text evidence="5">The sequence shown here is derived from an EMBL/GenBank/DDBJ whole genome shotgun (WGS) entry which is preliminary data.</text>
</comment>
<gene>
    <name evidence="5" type="primary">modA</name>
    <name evidence="5" type="ORF">ACFOLG_13440</name>
</gene>
<comment type="similarity">
    <text evidence="1">Belongs to the bacterial solute-binding protein ModA family.</text>
</comment>
<feature type="chain" id="PRO_5047460097" evidence="4">
    <location>
        <begin position="20"/>
        <end position="247"/>
    </location>
</feature>
<evidence type="ECO:0000256" key="3">
    <source>
        <dbReference type="ARBA" id="ARBA00022729"/>
    </source>
</evidence>
<dbReference type="Gene3D" id="3.40.190.10">
    <property type="entry name" value="Periplasmic binding protein-like II"/>
    <property type="match status" value="2"/>
</dbReference>
<dbReference type="InterPro" id="IPR044084">
    <property type="entry name" value="AvModA-like_subst-bd"/>
</dbReference>
<sequence>MRYPALTLLAAVFCAPAFAGPVKVAVAANVQYAFADIATAFTRDTGVAVEPSYASSGKIATQVLAGAPFELFLSADDETPRKLAAASQTVQPPKTYALGALVLWSTDNSFDGKQWQNWLKAASGKVAIANPQTAPYGAEALRVLDYYKLADSVKPRLVQGDNIAQAAQFVDSGAAQAGFVAKALVLAPQMQGKGRWVDVPEQSHQPIVQDMALLKPAAANPDARKLFDYLSSPAARAILQRYGYRLP</sequence>
<dbReference type="Pfam" id="PF13531">
    <property type="entry name" value="SBP_bac_11"/>
    <property type="match status" value="1"/>
</dbReference>
<dbReference type="SUPFAM" id="SSF53850">
    <property type="entry name" value="Periplasmic binding protein-like II"/>
    <property type="match status" value="1"/>
</dbReference>
<accession>A0ABV7RH85</accession>